<dbReference type="EMBL" id="CAAALY010117685">
    <property type="protein sequence ID" value="VEL31004.1"/>
    <property type="molecule type" value="Genomic_DNA"/>
</dbReference>
<accession>A0A448X8Z1</accession>
<feature type="region of interest" description="Disordered" evidence="1">
    <location>
        <begin position="59"/>
        <end position="82"/>
    </location>
</feature>
<reference evidence="2" key="1">
    <citation type="submission" date="2018-11" db="EMBL/GenBank/DDBJ databases">
        <authorList>
            <consortium name="Pathogen Informatics"/>
        </authorList>
    </citation>
    <scope>NUCLEOTIDE SEQUENCE</scope>
</reference>
<dbReference type="AlphaFoldDB" id="A0A448X8Z1"/>
<dbReference type="Gene3D" id="6.10.250.1060">
    <property type="match status" value="1"/>
</dbReference>
<keyword evidence="3" id="KW-1185">Reference proteome</keyword>
<gene>
    <name evidence="2" type="ORF">PXEA_LOCUS24444</name>
</gene>
<feature type="compositionally biased region" description="Polar residues" evidence="1">
    <location>
        <begin position="65"/>
        <end position="82"/>
    </location>
</feature>
<evidence type="ECO:0000313" key="2">
    <source>
        <dbReference type="EMBL" id="VEL31004.1"/>
    </source>
</evidence>
<sequence>MHMQPTGPDFPDPEAMGSEITELRARLETLETENADLKLRLAARLSGPDASPTVAAASAAVSGVQGPSESAGTTSTALKAQQ</sequence>
<evidence type="ECO:0000313" key="3">
    <source>
        <dbReference type="Proteomes" id="UP000784294"/>
    </source>
</evidence>
<dbReference type="Proteomes" id="UP000784294">
    <property type="component" value="Unassembled WGS sequence"/>
</dbReference>
<proteinExistence type="predicted"/>
<name>A0A448X8Z1_9PLAT</name>
<comment type="caution">
    <text evidence="2">The sequence shown here is derived from an EMBL/GenBank/DDBJ whole genome shotgun (WGS) entry which is preliminary data.</text>
</comment>
<protein>
    <submittedName>
        <fullName evidence="2">Uncharacterized protein</fullName>
    </submittedName>
</protein>
<evidence type="ECO:0000256" key="1">
    <source>
        <dbReference type="SAM" id="MobiDB-lite"/>
    </source>
</evidence>
<organism evidence="2 3">
    <name type="scientific">Protopolystoma xenopodis</name>
    <dbReference type="NCBI Taxonomy" id="117903"/>
    <lineage>
        <taxon>Eukaryota</taxon>
        <taxon>Metazoa</taxon>
        <taxon>Spiralia</taxon>
        <taxon>Lophotrochozoa</taxon>
        <taxon>Platyhelminthes</taxon>
        <taxon>Monogenea</taxon>
        <taxon>Polyopisthocotylea</taxon>
        <taxon>Polystomatidea</taxon>
        <taxon>Polystomatidae</taxon>
        <taxon>Protopolystoma</taxon>
    </lineage>
</organism>